<dbReference type="VEuPathDB" id="AmoebaDB:EIN_495660"/>
<reference evidence="1 2" key="1">
    <citation type="submission" date="2012-10" db="EMBL/GenBank/DDBJ databases">
        <authorList>
            <person name="Zafar N."/>
            <person name="Inman J."/>
            <person name="Hall N."/>
            <person name="Lorenzi H."/>
            <person name="Caler E."/>
        </authorList>
    </citation>
    <scope>NUCLEOTIDE SEQUENCE [LARGE SCALE GENOMIC DNA]</scope>
    <source>
        <strain evidence="1 2">IP1</strain>
    </source>
</reference>
<dbReference type="Proteomes" id="UP000014680">
    <property type="component" value="Unassembled WGS sequence"/>
</dbReference>
<proteinExistence type="predicted"/>
<name>A0A0A1TZS6_ENTIV</name>
<dbReference type="RefSeq" id="XP_004253872.1">
    <property type="nucleotide sequence ID" value="XM_004253824.1"/>
</dbReference>
<sequence length="187" mass="21708">MQTTTKKQVRNITRLYGSMTLQSNVECVLLGMLSDTNGFVFTKPQRTSFQTLPFIHIKEMNSYETGEVFKVHEMTKKNGKLFLEDQLEKGVTMKTAKRRLQAKKRKDIMHFLQSILAQDGFEVIIEKEDCTGIFGDVSIYHNSNLLFNKEDIEFFGPRINSFIYHRLQNSKKVAFEMGALLRPLLMK</sequence>
<protein>
    <submittedName>
        <fullName evidence="1">Uncharacterized protein</fullName>
    </submittedName>
</protein>
<dbReference type="GeneID" id="14886097"/>
<gene>
    <name evidence="1" type="ORF">EIN_495660</name>
</gene>
<evidence type="ECO:0000313" key="1">
    <source>
        <dbReference type="EMBL" id="ELP87101.1"/>
    </source>
</evidence>
<dbReference type="KEGG" id="eiv:EIN_495660"/>
<dbReference type="AlphaFoldDB" id="A0A0A1TZS6"/>
<organism evidence="1 2">
    <name type="scientific">Entamoeba invadens IP1</name>
    <dbReference type="NCBI Taxonomy" id="370355"/>
    <lineage>
        <taxon>Eukaryota</taxon>
        <taxon>Amoebozoa</taxon>
        <taxon>Evosea</taxon>
        <taxon>Archamoebae</taxon>
        <taxon>Mastigamoebida</taxon>
        <taxon>Entamoebidae</taxon>
        <taxon>Entamoeba</taxon>
    </lineage>
</organism>
<accession>A0A0A1TZS6</accession>
<evidence type="ECO:0000313" key="2">
    <source>
        <dbReference type="Proteomes" id="UP000014680"/>
    </source>
</evidence>
<dbReference type="EMBL" id="KB206864">
    <property type="protein sequence ID" value="ELP87101.1"/>
    <property type="molecule type" value="Genomic_DNA"/>
</dbReference>
<keyword evidence="2" id="KW-1185">Reference proteome</keyword>